<dbReference type="Pfam" id="PF09340">
    <property type="entry name" value="NuA4"/>
    <property type="match status" value="1"/>
</dbReference>
<dbReference type="GO" id="GO:0005634">
    <property type="term" value="C:nucleus"/>
    <property type="evidence" value="ECO:0007669"/>
    <property type="project" value="UniProtKB-SubCell"/>
</dbReference>
<feature type="compositionally biased region" description="Polar residues" evidence="16">
    <location>
        <begin position="20"/>
        <end position="33"/>
    </location>
</feature>
<evidence type="ECO:0000313" key="19">
    <source>
        <dbReference type="Proteomes" id="UP000008066"/>
    </source>
</evidence>
<dbReference type="OMA" id="LWYRTVI"/>
<evidence type="ECO:0000256" key="5">
    <source>
        <dbReference type="ARBA" id="ARBA00022670"/>
    </source>
</evidence>
<keyword evidence="9" id="KW-0156">Chromatin regulator</keyword>
<feature type="region of interest" description="Disordered" evidence="16">
    <location>
        <begin position="1"/>
        <end position="35"/>
    </location>
</feature>
<dbReference type="RefSeq" id="XP_006695988.1">
    <property type="nucleotide sequence ID" value="XM_006695925.1"/>
</dbReference>
<evidence type="ECO:0000256" key="6">
    <source>
        <dbReference type="ARBA" id="ARBA00022729"/>
    </source>
</evidence>
<dbReference type="eggNOG" id="KOG2100">
    <property type="taxonomic scope" value="Eukaryota"/>
</dbReference>
<evidence type="ECO:0000256" key="2">
    <source>
        <dbReference type="ARBA" id="ARBA00010040"/>
    </source>
</evidence>
<evidence type="ECO:0000256" key="7">
    <source>
        <dbReference type="ARBA" id="ARBA00022801"/>
    </source>
</evidence>
<evidence type="ECO:0000313" key="18">
    <source>
        <dbReference type="EMBL" id="EGS19043.1"/>
    </source>
</evidence>
<reference evidence="18 19" key="1">
    <citation type="journal article" date="2011" name="Cell">
        <title>Insight into structure and assembly of the nuclear pore complex by utilizing the genome of a eukaryotic thermophile.</title>
        <authorList>
            <person name="Amlacher S."/>
            <person name="Sarges P."/>
            <person name="Flemming D."/>
            <person name="van Noort V."/>
            <person name="Kunze R."/>
            <person name="Devos D.P."/>
            <person name="Arumugam M."/>
            <person name="Bork P."/>
            <person name="Hurt E."/>
        </authorList>
    </citation>
    <scope>NUCLEOTIDE SEQUENCE [LARGE SCALE GENOMIC DNA]</scope>
    <source>
        <strain evidence="19">DSM 1495 / CBS 144.50 / IMI 039719</strain>
    </source>
</reference>
<dbReference type="InterPro" id="IPR015418">
    <property type="entry name" value="Eaf6"/>
</dbReference>
<dbReference type="OrthoDB" id="416344at2759"/>
<keyword evidence="6" id="KW-0732">Signal</keyword>
<dbReference type="KEGG" id="cthr:CTHT_0056650"/>
<evidence type="ECO:0000256" key="14">
    <source>
        <dbReference type="ARBA" id="ARBA00032829"/>
    </source>
</evidence>
<dbReference type="SUPFAM" id="SSF82171">
    <property type="entry name" value="DPP6 N-terminal domain-like"/>
    <property type="match status" value="1"/>
</dbReference>
<comment type="similarity">
    <text evidence="3">Belongs to the EAF6 family.</text>
</comment>
<dbReference type="AlphaFoldDB" id="G0SCB7"/>
<dbReference type="Gene3D" id="2.120.10.30">
    <property type="entry name" value="TolB, C-terminal domain"/>
    <property type="match status" value="1"/>
</dbReference>
<keyword evidence="12" id="KW-0804">Transcription</keyword>
<dbReference type="SUPFAM" id="SSF53474">
    <property type="entry name" value="alpha/beta-Hydrolases"/>
    <property type="match status" value="1"/>
</dbReference>
<dbReference type="Gene3D" id="3.40.50.1820">
    <property type="entry name" value="alpha/beta hydrolase"/>
    <property type="match status" value="1"/>
</dbReference>
<keyword evidence="10" id="KW-0805">Transcription regulation</keyword>
<evidence type="ECO:0000256" key="12">
    <source>
        <dbReference type="ARBA" id="ARBA00023163"/>
    </source>
</evidence>
<name>G0SCB7_CHATD</name>
<dbReference type="GO" id="GO:0006325">
    <property type="term" value="P:chromatin organization"/>
    <property type="evidence" value="ECO:0007669"/>
    <property type="project" value="UniProtKB-KW"/>
</dbReference>
<dbReference type="HOGENOM" id="CLU_008615_0_1_1"/>
<keyword evidence="11 15" id="KW-0175">Coiled coil</keyword>
<dbReference type="PANTHER" id="PTHR42776">
    <property type="entry name" value="SERINE PEPTIDASE S9 FAMILY MEMBER"/>
    <property type="match status" value="1"/>
</dbReference>
<dbReference type="Pfam" id="PF00326">
    <property type="entry name" value="Peptidase_S9"/>
    <property type="match status" value="1"/>
</dbReference>
<evidence type="ECO:0000256" key="1">
    <source>
        <dbReference type="ARBA" id="ARBA00004123"/>
    </source>
</evidence>
<dbReference type="InterPro" id="IPR001375">
    <property type="entry name" value="Peptidase_S9_cat"/>
</dbReference>
<dbReference type="FunFam" id="3.40.50.1820:FF:000028">
    <property type="entry name" value="S9 family peptidase"/>
    <property type="match status" value="1"/>
</dbReference>
<evidence type="ECO:0000256" key="3">
    <source>
        <dbReference type="ARBA" id="ARBA00010916"/>
    </source>
</evidence>
<keyword evidence="19" id="KW-1185">Reference proteome</keyword>
<dbReference type="Proteomes" id="UP000008066">
    <property type="component" value="Unassembled WGS sequence"/>
</dbReference>
<sequence>MTETAAAAAAAGKSSGASVNGDSSTTPGVNSTIPAGAGIPFYEKQRQHLRELLNRRRLLERKLAAHEEMILAKETEYLESTPAGNIIVGFDNYTKGTSAAAAQRRKSGLTDQNRVFSRSSVSYNAAASTGDTPASTPGASHAPMPVSGNFPGRDGASAAGTPASTTGGGGGGSRSTASKKGKKSGNAGGVEDSETDGREAKKVRTSFEVLLSAPRRSAAVPNASGTRALYSVSTYSFEEHKKTIQHRVVDLKTGQTELLTDDSNVSEPVWLTDDEVLLLKSGDNGTTTLVVQSAENPNAEGYDITTISAPISNVKVRPLPNGSLAFVCVALTTPSGCLFNPETAEKPRSTAKVYTSLFVRHWDVWLSEHRNSLFYSTLEKRDDGSGPKWRLSYLVNALKGTGLSCPVPPFGGTGDFDVGTEGICFVAKDPGLDPAMYTKTDLYFVPLKTFTEIEPPKPVIVKTPGLEGYSQSPVFSRDGKKIAFTRMKSRQYESDKTRLMLVRDVHDLETPAEEFFTTEDGEGKWDLRPDAILWSKDDSTLYVTAECRARTLIFKVPADPTKATDLPEPISTPEGSVDNIQLLGVSSSGEDALLVTTTSLTDNSCYSTIHPTTGTITTLSSATKHGKTLGLSRSQVDSITFPGSDGSYDVHALVVRPSFFDPKKKYPLCMLIHGGPQGAWSDAWSTRWNPAVFAEQGYVVVAPNPTGSTGYGMEFENAITGQWGGRPYEDLVKCFEWIEQNMPEVDTSRAVAAGASYGGFMINWIQGHPLGRKFKALVCHDGVFSTLNQWCTEELFFPIHDFEGTLEENREGYERWDPARFISEWATPELIIHSELDYRLPVTEGLAAFNVLQAKKVPSKLLVFPDENHWVLKPENSLVWHREVLGWLNRWSGIADEQESNETSVVIR</sequence>
<dbReference type="EMBL" id="GL988045">
    <property type="protein sequence ID" value="EGS19043.1"/>
    <property type="molecule type" value="Genomic_DNA"/>
</dbReference>
<dbReference type="InterPro" id="IPR029058">
    <property type="entry name" value="AB_hydrolase_fold"/>
</dbReference>
<dbReference type="STRING" id="759272.G0SCB7"/>
<feature type="region of interest" description="Disordered" evidence="16">
    <location>
        <begin position="124"/>
        <end position="201"/>
    </location>
</feature>
<feature type="coiled-coil region" evidence="15">
    <location>
        <begin position="42"/>
        <end position="76"/>
    </location>
</feature>
<protein>
    <recommendedName>
        <fullName evidence="4">Chromatin modification-related protein EAF6</fullName>
    </recommendedName>
    <alternativeName>
        <fullName evidence="14">Dipeptidyl-peptidase V</fullName>
    </alternativeName>
</protein>
<evidence type="ECO:0000256" key="9">
    <source>
        <dbReference type="ARBA" id="ARBA00022853"/>
    </source>
</evidence>
<evidence type="ECO:0000256" key="4">
    <source>
        <dbReference type="ARBA" id="ARBA00018504"/>
    </source>
</evidence>
<evidence type="ECO:0000259" key="17">
    <source>
        <dbReference type="Pfam" id="PF00326"/>
    </source>
</evidence>
<evidence type="ECO:0000256" key="16">
    <source>
        <dbReference type="SAM" id="MobiDB-lite"/>
    </source>
</evidence>
<keyword evidence="8" id="KW-0720">Serine protease</keyword>
<comment type="similarity">
    <text evidence="2">Belongs to the peptidase S9C family.</text>
</comment>
<proteinExistence type="inferred from homology"/>
<evidence type="ECO:0000256" key="13">
    <source>
        <dbReference type="ARBA" id="ARBA00023242"/>
    </source>
</evidence>
<dbReference type="GO" id="GO:0000123">
    <property type="term" value="C:histone acetyltransferase complex"/>
    <property type="evidence" value="ECO:0007669"/>
    <property type="project" value="InterPro"/>
</dbReference>
<comment type="subcellular location">
    <subcellularLocation>
        <location evidence="1">Nucleus</location>
    </subcellularLocation>
</comment>
<accession>G0SCB7</accession>
<keyword evidence="5" id="KW-0645">Protease</keyword>
<dbReference type="GO" id="GO:0006508">
    <property type="term" value="P:proteolysis"/>
    <property type="evidence" value="ECO:0007669"/>
    <property type="project" value="UniProtKB-KW"/>
</dbReference>
<feature type="domain" description="Peptidase S9 prolyl oligopeptidase catalytic" evidence="17">
    <location>
        <begin position="684"/>
        <end position="893"/>
    </location>
</feature>
<evidence type="ECO:0000256" key="8">
    <source>
        <dbReference type="ARBA" id="ARBA00022825"/>
    </source>
</evidence>
<dbReference type="GO" id="GO:0004252">
    <property type="term" value="F:serine-type endopeptidase activity"/>
    <property type="evidence" value="ECO:0007669"/>
    <property type="project" value="TreeGrafter"/>
</dbReference>
<dbReference type="PANTHER" id="PTHR42776:SF13">
    <property type="entry name" value="DIPEPTIDYL-PEPTIDASE 5"/>
    <property type="match status" value="1"/>
</dbReference>
<feature type="compositionally biased region" description="Polar residues" evidence="16">
    <location>
        <begin position="124"/>
        <end position="138"/>
    </location>
</feature>
<keyword evidence="7" id="KW-0378">Hydrolase</keyword>
<evidence type="ECO:0000256" key="15">
    <source>
        <dbReference type="SAM" id="Coils"/>
    </source>
</evidence>
<dbReference type="GeneID" id="18259703"/>
<keyword evidence="13" id="KW-0539">Nucleus</keyword>
<feature type="compositionally biased region" description="Low complexity" evidence="16">
    <location>
        <begin position="155"/>
        <end position="165"/>
    </location>
</feature>
<dbReference type="InterPro" id="IPR011042">
    <property type="entry name" value="6-blade_b-propeller_TolB-like"/>
</dbReference>
<organism evidence="19">
    <name type="scientific">Chaetomium thermophilum (strain DSM 1495 / CBS 144.50 / IMI 039719)</name>
    <name type="common">Thermochaetoides thermophila</name>
    <dbReference type="NCBI Taxonomy" id="759272"/>
    <lineage>
        <taxon>Eukaryota</taxon>
        <taxon>Fungi</taxon>
        <taxon>Dikarya</taxon>
        <taxon>Ascomycota</taxon>
        <taxon>Pezizomycotina</taxon>
        <taxon>Sordariomycetes</taxon>
        <taxon>Sordariomycetidae</taxon>
        <taxon>Sordariales</taxon>
        <taxon>Chaetomiaceae</taxon>
        <taxon>Thermochaetoides</taxon>
    </lineage>
</organism>
<feature type="compositionally biased region" description="Low complexity" evidence="16">
    <location>
        <begin position="1"/>
        <end position="18"/>
    </location>
</feature>
<evidence type="ECO:0000256" key="10">
    <source>
        <dbReference type="ARBA" id="ARBA00023015"/>
    </source>
</evidence>
<gene>
    <name evidence="18" type="ORF">CTHT_0056650</name>
</gene>
<evidence type="ECO:0000256" key="11">
    <source>
        <dbReference type="ARBA" id="ARBA00023054"/>
    </source>
</evidence>